<dbReference type="PANTHER" id="PTHR30563:SF0">
    <property type="entry name" value="DNA RECOMBINATION PROTEIN RMUC"/>
    <property type="match status" value="1"/>
</dbReference>
<dbReference type="RefSeq" id="WP_104001642.1">
    <property type="nucleotide sequence ID" value="NZ_FNVQ01000001.1"/>
</dbReference>
<dbReference type="GO" id="GO:0006310">
    <property type="term" value="P:DNA recombination"/>
    <property type="evidence" value="ECO:0007669"/>
    <property type="project" value="UniProtKB-KW"/>
</dbReference>
<comment type="similarity">
    <text evidence="2">Belongs to the RmuC family.</text>
</comment>
<dbReference type="OrthoDB" id="9765111at2"/>
<keyword evidence="6" id="KW-1133">Transmembrane helix</keyword>
<comment type="function">
    <text evidence="1">Involved in DNA recombination.</text>
</comment>
<protein>
    <submittedName>
        <fullName evidence="7">DNA recombination protein RmuC</fullName>
    </submittedName>
</protein>
<keyword evidence="3 5" id="KW-0175">Coiled coil</keyword>
<keyword evidence="4" id="KW-0233">DNA recombination</keyword>
<feature type="transmembrane region" description="Helical" evidence="6">
    <location>
        <begin position="6"/>
        <end position="26"/>
    </location>
</feature>
<dbReference type="InterPro" id="IPR003798">
    <property type="entry name" value="DNA_recombination_RmuC"/>
</dbReference>
<evidence type="ECO:0000256" key="3">
    <source>
        <dbReference type="ARBA" id="ARBA00023054"/>
    </source>
</evidence>
<feature type="coiled-coil region" evidence="5">
    <location>
        <begin position="34"/>
        <end position="198"/>
    </location>
</feature>
<feature type="coiled-coil region" evidence="5">
    <location>
        <begin position="237"/>
        <end position="264"/>
    </location>
</feature>
<dbReference type="PANTHER" id="PTHR30563">
    <property type="entry name" value="DNA RECOMBINATION PROTEIN RMUC"/>
    <property type="match status" value="1"/>
</dbReference>
<dbReference type="Proteomes" id="UP000236745">
    <property type="component" value="Unassembled WGS sequence"/>
</dbReference>
<evidence type="ECO:0000256" key="1">
    <source>
        <dbReference type="ARBA" id="ARBA00003416"/>
    </source>
</evidence>
<evidence type="ECO:0000256" key="4">
    <source>
        <dbReference type="ARBA" id="ARBA00023172"/>
    </source>
</evidence>
<sequence>MPNEFLLPSAVAASFLIAFVIAWLVAGSRAQKRLQEELLRADRAESEQERLQDLLDMQRDEYEGARARLAQIDVEKGRLETRLDHYAEQLDAAESQRDLAHRQLENRGVELHQAQTELATAVERRDQLVERLHERQQRLLRAEEQVERLRETHSALESEHTELRTTLAQKQEHFEEQLKQLERSREMLKKEFEVLASEIFERKGKAFTELNQTSLSALLNPIHSEMKGFKEKVERIHEQETAQRIQLKTELEHLQKLNRDITDQAHKLTTALQGQKKMQGNWGELMLENVLEKSGLRLGEDYQREVSINTEDGRLRPDAVVYLPQHKHLIIDAKTSLMAYTRYVNSEDETERLTALAEHTQAVRDRINELADKDYYRLPGLNSPEIVVMFIPIESAYVEALKYDDTLYQRAIERNVLVATPTTLLTSLNIVRQLWRFEDQSKHTAELADRADKFYRKLNAFLNSMLDVGKKLDQAKGSYDRALGQLTDGRGNLIKQASEFKDLGVAVQKELPPELVERAHLELERPPSEPE</sequence>
<organism evidence="7 8">
    <name type="scientific">Marinobacterium lutimaris</name>
    <dbReference type="NCBI Taxonomy" id="568106"/>
    <lineage>
        <taxon>Bacteria</taxon>
        <taxon>Pseudomonadati</taxon>
        <taxon>Pseudomonadota</taxon>
        <taxon>Gammaproteobacteria</taxon>
        <taxon>Oceanospirillales</taxon>
        <taxon>Oceanospirillaceae</taxon>
        <taxon>Marinobacterium</taxon>
    </lineage>
</organism>
<accession>A0A1H5VC13</accession>
<dbReference type="EMBL" id="FNVQ01000001">
    <property type="protein sequence ID" value="SEF84311.1"/>
    <property type="molecule type" value="Genomic_DNA"/>
</dbReference>
<keyword evidence="6" id="KW-0472">Membrane</keyword>
<evidence type="ECO:0000313" key="8">
    <source>
        <dbReference type="Proteomes" id="UP000236745"/>
    </source>
</evidence>
<name>A0A1H5VC13_9GAMM</name>
<proteinExistence type="inferred from homology"/>
<evidence type="ECO:0000256" key="2">
    <source>
        <dbReference type="ARBA" id="ARBA00009840"/>
    </source>
</evidence>
<dbReference type="Gene3D" id="1.10.287.1490">
    <property type="match status" value="1"/>
</dbReference>
<evidence type="ECO:0000313" key="7">
    <source>
        <dbReference type="EMBL" id="SEF84311.1"/>
    </source>
</evidence>
<evidence type="ECO:0000256" key="6">
    <source>
        <dbReference type="SAM" id="Phobius"/>
    </source>
</evidence>
<gene>
    <name evidence="7" type="ORF">SAMN05444390_101674</name>
</gene>
<dbReference type="AlphaFoldDB" id="A0A1H5VC13"/>
<evidence type="ECO:0000256" key="5">
    <source>
        <dbReference type="SAM" id="Coils"/>
    </source>
</evidence>
<keyword evidence="8" id="KW-1185">Reference proteome</keyword>
<reference evidence="7 8" key="1">
    <citation type="submission" date="2016-10" db="EMBL/GenBank/DDBJ databases">
        <authorList>
            <person name="de Groot N.N."/>
        </authorList>
    </citation>
    <scope>NUCLEOTIDE SEQUENCE [LARGE SCALE GENOMIC DNA]</scope>
    <source>
        <strain evidence="7 8">DSM 22012</strain>
    </source>
</reference>
<keyword evidence="6" id="KW-0812">Transmembrane</keyword>
<dbReference type="Pfam" id="PF02646">
    <property type="entry name" value="RmuC"/>
    <property type="match status" value="1"/>
</dbReference>